<evidence type="ECO:0000259" key="7">
    <source>
        <dbReference type="PROSITE" id="PS50026"/>
    </source>
</evidence>
<evidence type="ECO:0000313" key="9">
    <source>
        <dbReference type="Proteomes" id="UP000676336"/>
    </source>
</evidence>
<comment type="caution">
    <text evidence="5">Lacks conserved residue(s) required for the propagation of feature annotation.</text>
</comment>
<dbReference type="GO" id="GO:0032991">
    <property type="term" value="C:protein-containing complex"/>
    <property type="evidence" value="ECO:0007669"/>
    <property type="project" value="TreeGrafter"/>
</dbReference>
<dbReference type="SUPFAM" id="SSF57196">
    <property type="entry name" value="EGF/Laminin"/>
    <property type="match status" value="1"/>
</dbReference>
<dbReference type="CDD" id="cd00054">
    <property type="entry name" value="EGF_CA"/>
    <property type="match status" value="1"/>
</dbReference>
<proteinExistence type="predicted"/>
<dbReference type="PROSITE" id="PS50026">
    <property type="entry name" value="EGF_3"/>
    <property type="match status" value="2"/>
</dbReference>
<dbReference type="GO" id="GO:0045197">
    <property type="term" value="P:establishment or maintenance of epithelial cell apical/basal polarity"/>
    <property type="evidence" value="ECO:0007669"/>
    <property type="project" value="TreeGrafter"/>
</dbReference>
<dbReference type="GO" id="GO:0007157">
    <property type="term" value="P:heterophilic cell-cell adhesion via plasma membrane cell adhesion molecules"/>
    <property type="evidence" value="ECO:0007669"/>
    <property type="project" value="TreeGrafter"/>
</dbReference>
<sequence>MKLLQNKTTSVSYTNSTAFVAAACPAGTIGTSCSVASDLCSMTNPCLNSATCQLNSTLEIGYYCICVTGFSGTYCELNHRSCRPGVTCLNGGACNGAVCVCPTGKDGAYCQNEVSICGSIKCENDAQCVSNYGNWSCRCTNNELYSGIYCEIESSSLRAKQLISRSLASVAIGCLVAVITFVILMDVLKYWFKIDPVHKDVDASKNKNENNERKKKSIKPKQPVIAVRFRYIHG</sequence>
<gene>
    <name evidence="8" type="ORF">SMN809_LOCUS68091</name>
</gene>
<keyword evidence="1 5" id="KW-0245">EGF-like domain</keyword>
<dbReference type="InterPro" id="IPR051022">
    <property type="entry name" value="Notch_Cell-Fate_Det"/>
</dbReference>
<evidence type="ECO:0000256" key="3">
    <source>
        <dbReference type="ARBA" id="ARBA00022737"/>
    </source>
</evidence>
<dbReference type="Pfam" id="PF00008">
    <property type="entry name" value="EGF"/>
    <property type="match status" value="1"/>
</dbReference>
<reference evidence="8" key="1">
    <citation type="submission" date="2021-02" db="EMBL/GenBank/DDBJ databases">
        <authorList>
            <person name="Nowell W R."/>
        </authorList>
    </citation>
    <scope>NUCLEOTIDE SEQUENCE</scope>
</reference>
<dbReference type="PROSITE" id="PS01186">
    <property type="entry name" value="EGF_2"/>
    <property type="match status" value="1"/>
</dbReference>
<feature type="transmembrane region" description="Helical" evidence="6">
    <location>
        <begin position="167"/>
        <end position="192"/>
    </location>
</feature>
<dbReference type="SMART" id="SM00181">
    <property type="entry name" value="EGF"/>
    <property type="match status" value="3"/>
</dbReference>
<keyword evidence="3" id="KW-0677">Repeat</keyword>
<evidence type="ECO:0000256" key="5">
    <source>
        <dbReference type="PROSITE-ProRule" id="PRU00076"/>
    </source>
</evidence>
<protein>
    <recommendedName>
        <fullName evidence="7">EGF-like domain-containing protein</fullName>
    </recommendedName>
</protein>
<dbReference type="Proteomes" id="UP000676336">
    <property type="component" value="Unassembled WGS sequence"/>
</dbReference>
<keyword evidence="4 5" id="KW-1015">Disulfide bond</keyword>
<accession>A0A8S3HBT4</accession>
<keyword evidence="6" id="KW-0472">Membrane</keyword>
<feature type="domain" description="EGF-like" evidence="7">
    <location>
        <begin position="36"/>
        <end position="76"/>
    </location>
</feature>
<keyword evidence="6" id="KW-0812">Transmembrane</keyword>
<keyword evidence="2" id="KW-0732">Signal</keyword>
<dbReference type="PROSITE" id="PS51257">
    <property type="entry name" value="PROKAR_LIPOPROTEIN"/>
    <property type="match status" value="1"/>
</dbReference>
<feature type="disulfide bond" evidence="5">
    <location>
        <begin position="66"/>
        <end position="75"/>
    </location>
</feature>
<evidence type="ECO:0000256" key="1">
    <source>
        <dbReference type="ARBA" id="ARBA00022536"/>
    </source>
</evidence>
<dbReference type="Gene3D" id="2.10.25.10">
    <property type="entry name" value="Laminin"/>
    <property type="match status" value="2"/>
</dbReference>
<dbReference type="PANTHER" id="PTHR24049">
    <property type="entry name" value="CRUMBS FAMILY MEMBER"/>
    <property type="match status" value="1"/>
</dbReference>
<evidence type="ECO:0000256" key="4">
    <source>
        <dbReference type="ARBA" id="ARBA00023157"/>
    </source>
</evidence>
<dbReference type="PANTHER" id="PTHR24049:SF22">
    <property type="entry name" value="DROSOPHILA CRUMBS HOMOLOG"/>
    <property type="match status" value="1"/>
</dbReference>
<keyword evidence="6" id="KW-1133">Transmembrane helix</keyword>
<evidence type="ECO:0000256" key="6">
    <source>
        <dbReference type="SAM" id="Phobius"/>
    </source>
</evidence>
<dbReference type="InterPro" id="IPR000742">
    <property type="entry name" value="EGF"/>
</dbReference>
<evidence type="ECO:0000256" key="2">
    <source>
        <dbReference type="ARBA" id="ARBA00022729"/>
    </source>
</evidence>
<dbReference type="GO" id="GO:0005886">
    <property type="term" value="C:plasma membrane"/>
    <property type="evidence" value="ECO:0007669"/>
    <property type="project" value="TreeGrafter"/>
</dbReference>
<dbReference type="EMBL" id="CAJOBI010316678">
    <property type="protein sequence ID" value="CAF5178158.1"/>
    <property type="molecule type" value="Genomic_DNA"/>
</dbReference>
<feature type="domain" description="EGF-like" evidence="7">
    <location>
        <begin position="113"/>
        <end position="151"/>
    </location>
</feature>
<comment type="caution">
    <text evidence="8">The sequence shown here is derived from an EMBL/GenBank/DDBJ whole genome shotgun (WGS) entry which is preliminary data.</text>
</comment>
<dbReference type="PROSITE" id="PS00022">
    <property type="entry name" value="EGF_1"/>
    <property type="match status" value="2"/>
</dbReference>
<evidence type="ECO:0000313" key="8">
    <source>
        <dbReference type="EMBL" id="CAF5178158.1"/>
    </source>
</evidence>
<dbReference type="AlphaFoldDB" id="A0A8S3HBT4"/>
<organism evidence="8 9">
    <name type="scientific">Rotaria magnacalcarata</name>
    <dbReference type="NCBI Taxonomy" id="392030"/>
    <lineage>
        <taxon>Eukaryota</taxon>
        <taxon>Metazoa</taxon>
        <taxon>Spiralia</taxon>
        <taxon>Gnathifera</taxon>
        <taxon>Rotifera</taxon>
        <taxon>Eurotatoria</taxon>
        <taxon>Bdelloidea</taxon>
        <taxon>Philodinida</taxon>
        <taxon>Philodinidae</taxon>
        <taxon>Rotaria</taxon>
    </lineage>
</organism>
<name>A0A8S3HBT4_9BILA</name>